<reference evidence="3" key="1">
    <citation type="submission" date="2015-11" db="EMBL/GenBank/DDBJ databases">
        <title>De novo transcriptome assembly of four potential Pierce s Disease insect vectors from Arizona vineyards.</title>
        <authorList>
            <person name="Tassone E.E."/>
        </authorList>
    </citation>
    <scope>NUCLEOTIDE SEQUENCE</scope>
</reference>
<gene>
    <name evidence="3" type="ORF">g.50226</name>
</gene>
<dbReference type="InterPro" id="IPR036390">
    <property type="entry name" value="WH_DNA-bd_sf"/>
</dbReference>
<dbReference type="InterPro" id="IPR036388">
    <property type="entry name" value="WH-like_DNA-bd_sf"/>
</dbReference>
<dbReference type="AlphaFoldDB" id="A0A1B6EZ03"/>
<dbReference type="SUPFAM" id="SSF46785">
    <property type="entry name" value="Winged helix' DNA-binding domain"/>
    <property type="match status" value="1"/>
</dbReference>
<accession>A0A1B6EZ03</accession>
<organism evidence="3">
    <name type="scientific">Cuerna arida</name>
    <dbReference type="NCBI Taxonomy" id="1464854"/>
    <lineage>
        <taxon>Eukaryota</taxon>
        <taxon>Metazoa</taxon>
        <taxon>Ecdysozoa</taxon>
        <taxon>Arthropoda</taxon>
        <taxon>Hexapoda</taxon>
        <taxon>Insecta</taxon>
        <taxon>Pterygota</taxon>
        <taxon>Neoptera</taxon>
        <taxon>Paraneoptera</taxon>
        <taxon>Hemiptera</taxon>
        <taxon>Auchenorrhyncha</taxon>
        <taxon>Membracoidea</taxon>
        <taxon>Cicadellidae</taxon>
        <taxon>Cicadellinae</taxon>
        <taxon>Proconiini</taxon>
        <taxon>Cuerna</taxon>
    </lineage>
</organism>
<feature type="non-terminal residue" evidence="3">
    <location>
        <position position="1"/>
    </location>
</feature>
<dbReference type="InterPro" id="IPR000591">
    <property type="entry name" value="DEP_dom"/>
</dbReference>
<evidence type="ECO:0000313" key="3">
    <source>
        <dbReference type="EMBL" id="JAS43138.1"/>
    </source>
</evidence>
<feature type="region of interest" description="Disordered" evidence="1">
    <location>
        <begin position="1"/>
        <end position="69"/>
    </location>
</feature>
<dbReference type="GO" id="GO:0035556">
    <property type="term" value="P:intracellular signal transduction"/>
    <property type="evidence" value="ECO:0007669"/>
    <property type="project" value="InterPro"/>
</dbReference>
<name>A0A1B6EZ03_9HEMI</name>
<proteinExistence type="predicted"/>
<protein>
    <recommendedName>
        <fullName evidence="2">DEP domain-containing protein</fullName>
    </recommendedName>
</protein>
<sequence>LWVTDFSPDLVMPEPAGPDLGQLSHEKIGFGPGVTKSQSPPSPPVSQSRRTLSPENSNPAEPITDTPSVPMARAGWVLRTLLLNDAGGTLRDRKSAGGRLLVRRCASGSELVDWLMALDPQVCSRQLATGMWQALLEEGVVFHATA</sequence>
<dbReference type="EMBL" id="GECZ01026631">
    <property type="protein sequence ID" value="JAS43138.1"/>
    <property type="molecule type" value="Transcribed_RNA"/>
</dbReference>
<feature type="domain" description="DEP" evidence="2">
    <location>
        <begin position="84"/>
        <end position="146"/>
    </location>
</feature>
<dbReference type="Gene3D" id="1.10.10.10">
    <property type="entry name" value="Winged helix-like DNA-binding domain superfamily/Winged helix DNA-binding domain"/>
    <property type="match status" value="1"/>
</dbReference>
<dbReference type="Pfam" id="PF00610">
    <property type="entry name" value="DEP"/>
    <property type="match status" value="1"/>
</dbReference>
<evidence type="ECO:0000256" key="1">
    <source>
        <dbReference type="SAM" id="MobiDB-lite"/>
    </source>
</evidence>
<feature type="compositionally biased region" description="Polar residues" evidence="1">
    <location>
        <begin position="49"/>
        <end position="59"/>
    </location>
</feature>
<feature type="non-terminal residue" evidence="3">
    <location>
        <position position="146"/>
    </location>
</feature>
<dbReference type="PROSITE" id="PS50186">
    <property type="entry name" value="DEP"/>
    <property type="match status" value="1"/>
</dbReference>
<evidence type="ECO:0000259" key="2">
    <source>
        <dbReference type="PROSITE" id="PS50186"/>
    </source>
</evidence>